<evidence type="ECO:0000259" key="3">
    <source>
        <dbReference type="SMART" id="SM00385"/>
    </source>
</evidence>
<sequence>MLAIPGNNSLKAGELNKMLCSSLAKERKLAIPAPLNLPTSSDMQNLMIQPSQRNEMVIWLLELTTQFYFSPETYALSVALLDQFLFVVRARPKYMRCIAISCFFLAAKMKEEDEDVPATQDLVIESKCGCSVAEVLRMERVILDKLKWNINLITGLDFLQIFHAMLLSQRPWLLDDLPYMTPSRHLRLLTSQYSKSMTDHKLTAFHGSTIAASLLSLDLEVLTQDWLAVTIVMQKLIGSDSQQLIRCRELIASTLYGQQQPPRDLSKMAVPKCKTPTPYSHASAKSAKRKMDQEVDEDIYDSIKRLYNEDNSGETTPRQLKVMPPSLISCRSESCKILEEGLPTCNPFASLRVS</sequence>
<feature type="domain" description="Cyclin-like" evidence="3">
    <location>
        <begin position="58"/>
        <end position="144"/>
    </location>
</feature>
<accession>A0A9Q1BKH1</accession>
<dbReference type="InterPro" id="IPR013763">
    <property type="entry name" value="Cyclin-like_dom"/>
</dbReference>
<evidence type="ECO:0000256" key="1">
    <source>
        <dbReference type="RuleBase" id="RU000383"/>
    </source>
</evidence>
<dbReference type="FunFam" id="1.10.472.10:FF:000006">
    <property type="entry name" value="Cyclin I"/>
    <property type="match status" value="1"/>
</dbReference>
<dbReference type="CDD" id="cd20526">
    <property type="entry name" value="CYCLIN_CCNI-like"/>
    <property type="match status" value="1"/>
</dbReference>
<evidence type="ECO:0000256" key="2">
    <source>
        <dbReference type="SAM" id="MobiDB-lite"/>
    </source>
</evidence>
<keyword evidence="5" id="KW-1185">Reference proteome</keyword>
<dbReference type="PANTHER" id="PTHR10177">
    <property type="entry name" value="CYCLINS"/>
    <property type="match status" value="1"/>
</dbReference>
<comment type="similarity">
    <text evidence="1">Belongs to the cyclin family.</text>
</comment>
<evidence type="ECO:0000313" key="5">
    <source>
        <dbReference type="Proteomes" id="UP001152320"/>
    </source>
</evidence>
<dbReference type="AlphaFoldDB" id="A0A9Q1BKH1"/>
<dbReference type="InterPro" id="IPR039361">
    <property type="entry name" value="Cyclin"/>
</dbReference>
<gene>
    <name evidence="4" type="ORF">HOLleu_30542</name>
</gene>
<name>A0A9Q1BKH1_HOLLE</name>
<dbReference type="SUPFAM" id="SSF47954">
    <property type="entry name" value="Cyclin-like"/>
    <property type="match status" value="1"/>
</dbReference>
<dbReference type="Pfam" id="PF00134">
    <property type="entry name" value="Cyclin_N"/>
    <property type="match status" value="1"/>
</dbReference>
<dbReference type="Proteomes" id="UP001152320">
    <property type="component" value="Chromosome 15"/>
</dbReference>
<dbReference type="OrthoDB" id="769138at2759"/>
<dbReference type="Gene3D" id="1.10.472.10">
    <property type="entry name" value="Cyclin-like"/>
    <property type="match status" value="2"/>
</dbReference>
<reference evidence="4" key="1">
    <citation type="submission" date="2021-10" db="EMBL/GenBank/DDBJ databases">
        <title>Tropical sea cucumber genome reveals ecological adaptation and Cuvierian tubules defense mechanism.</title>
        <authorList>
            <person name="Chen T."/>
        </authorList>
    </citation>
    <scope>NUCLEOTIDE SEQUENCE</scope>
    <source>
        <strain evidence="4">Nanhai2018</strain>
        <tissue evidence="4">Muscle</tissue>
    </source>
</reference>
<proteinExistence type="inferred from homology"/>
<dbReference type="InterPro" id="IPR006671">
    <property type="entry name" value="Cyclin_N"/>
</dbReference>
<evidence type="ECO:0000313" key="4">
    <source>
        <dbReference type="EMBL" id="KAJ8028338.1"/>
    </source>
</evidence>
<organism evidence="4 5">
    <name type="scientific">Holothuria leucospilota</name>
    <name type="common">Black long sea cucumber</name>
    <name type="synonym">Mertensiothuria leucospilota</name>
    <dbReference type="NCBI Taxonomy" id="206669"/>
    <lineage>
        <taxon>Eukaryota</taxon>
        <taxon>Metazoa</taxon>
        <taxon>Echinodermata</taxon>
        <taxon>Eleutherozoa</taxon>
        <taxon>Echinozoa</taxon>
        <taxon>Holothuroidea</taxon>
        <taxon>Aspidochirotacea</taxon>
        <taxon>Aspidochirotida</taxon>
        <taxon>Holothuriidae</taxon>
        <taxon>Holothuria</taxon>
    </lineage>
</organism>
<feature type="region of interest" description="Disordered" evidence="2">
    <location>
        <begin position="263"/>
        <end position="291"/>
    </location>
</feature>
<dbReference type="SMART" id="SM00385">
    <property type="entry name" value="CYCLIN"/>
    <property type="match status" value="1"/>
</dbReference>
<dbReference type="InterPro" id="IPR036915">
    <property type="entry name" value="Cyclin-like_sf"/>
</dbReference>
<dbReference type="EMBL" id="JAIZAY010000015">
    <property type="protein sequence ID" value="KAJ8028338.1"/>
    <property type="molecule type" value="Genomic_DNA"/>
</dbReference>
<comment type="caution">
    <text evidence="4">The sequence shown here is derived from an EMBL/GenBank/DDBJ whole genome shotgun (WGS) entry which is preliminary data.</text>
</comment>
<protein>
    <submittedName>
        <fullName evidence="4">Cyclin-I</fullName>
    </submittedName>
</protein>
<keyword evidence="1" id="KW-0195">Cyclin</keyword>